<dbReference type="InterPro" id="IPR024355">
    <property type="entry name" value="TraQ_bacteroidetes"/>
</dbReference>
<comment type="caution">
    <text evidence="1">The sequence shown here is derived from an EMBL/GenBank/DDBJ whole genome shotgun (WGS) entry which is preliminary data.</text>
</comment>
<organism evidence="1 2">
    <name type="scientific">Aquimarina algicola</name>
    <dbReference type="NCBI Taxonomy" id="2589995"/>
    <lineage>
        <taxon>Bacteria</taxon>
        <taxon>Pseudomonadati</taxon>
        <taxon>Bacteroidota</taxon>
        <taxon>Flavobacteriia</taxon>
        <taxon>Flavobacteriales</taxon>
        <taxon>Flavobacteriaceae</taxon>
        <taxon>Aquimarina</taxon>
    </lineage>
</organism>
<name>A0A504JED7_9FLAO</name>
<proteinExistence type="predicted"/>
<dbReference type="Gene3D" id="2.60.40.2410">
    <property type="entry name" value="Uncharacterised protein PF12988, DUF3872"/>
    <property type="match status" value="2"/>
</dbReference>
<dbReference type="AlphaFoldDB" id="A0A504JED7"/>
<dbReference type="OrthoDB" id="1184143at2"/>
<protein>
    <submittedName>
        <fullName evidence="1">DUF3872 domain-containing protein</fullName>
    </submittedName>
</protein>
<dbReference type="RefSeq" id="WP_140593351.1">
    <property type="nucleotide sequence ID" value="NZ_VFWZ01000003.1"/>
</dbReference>
<dbReference type="InterPro" id="IPR038707">
    <property type="entry name" value="TraQ_sf"/>
</dbReference>
<gene>
    <name evidence="1" type="ORF">FHK87_12455</name>
</gene>
<dbReference type="Proteomes" id="UP000315540">
    <property type="component" value="Unassembled WGS sequence"/>
</dbReference>
<dbReference type="PROSITE" id="PS51257">
    <property type="entry name" value="PROKAR_LIPOPROTEIN"/>
    <property type="match status" value="1"/>
</dbReference>
<evidence type="ECO:0000313" key="1">
    <source>
        <dbReference type="EMBL" id="TPN86078.1"/>
    </source>
</evidence>
<dbReference type="Pfam" id="PF12988">
    <property type="entry name" value="TraQ_transposon"/>
    <property type="match status" value="1"/>
</dbReference>
<reference evidence="1 2" key="1">
    <citation type="submission" date="2019-06" db="EMBL/GenBank/DDBJ databases">
        <authorList>
            <person name="Meng X."/>
        </authorList>
    </citation>
    <scope>NUCLEOTIDE SEQUENCE [LARGE SCALE GENOMIC DNA]</scope>
    <source>
        <strain evidence="1 2">M625</strain>
    </source>
</reference>
<keyword evidence="2" id="KW-1185">Reference proteome</keyword>
<sequence length="465" mass="52891">MRNIILILTIITIAISCEPIEVEIKDNFNFDTTVLTESTGKINSEIPLLLTIKPDRLIQGTNYSFSFVYKEGNGILSLDNQILQANQTYPLENLSNQLKFRGGSKGKYQIDFTIVDDNANEILHTVEYTLYDDNDFSFNVEAQNLSVFYSQEIPFQFNLAEIDNGSPEVSRYTLRYETNNLQTTFLYDEIEYGPGDIIDNISLGEFRAILKSSEPGTSSISFFTTSSLGITKSVTYQIEFKPIDFDLNVSFENENPTKAEYTIVNFSIEEVFESNENYEIRYSSDNNSYKLFEGYHCSTNINLEGTTITIPKQFSFLFSGCNNIYDDEITFTFFVKNSTIEKEFSKTVSIKPFDFEFSITPDITTTDLENINKTSRLLIDYAVFLDDDEFSVNNYYMKVTSSLGSGTIGYFSDSYGNSSEFQLIHRNTFFSFTSGVSGEATLTFELVAKDSGLTKTQTMNVRFVD</sequence>
<accession>A0A504JED7</accession>
<dbReference type="EMBL" id="VFWZ01000003">
    <property type="protein sequence ID" value="TPN86078.1"/>
    <property type="molecule type" value="Genomic_DNA"/>
</dbReference>
<evidence type="ECO:0000313" key="2">
    <source>
        <dbReference type="Proteomes" id="UP000315540"/>
    </source>
</evidence>